<dbReference type="InterPro" id="IPR007507">
    <property type="entry name" value="Glycos_transf_N"/>
</dbReference>
<dbReference type="PANTHER" id="PTHR42755">
    <property type="entry name" value="3-DEOXY-MANNO-OCTULOSONATE CYTIDYLYLTRANSFERASE"/>
    <property type="match status" value="1"/>
</dbReference>
<evidence type="ECO:0000256" key="2">
    <source>
        <dbReference type="ARBA" id="ARBA00022519"/>
    </source>
</evidence>
<dbReference type="EC" id="2.-.-.-" evidence="6"/>
<evidence type="ECO:0000259" key="5">
    <source>
        <dbReference type="Pfam" id="PF04413"/>
    </source>
</evidence>
<dbReference type="GO" id="GO:0005886">
    <property type="term" value="C:plasma membrane"/>
    <property type="evidence" value="ECO:0007669"/>
    <property type="project" value="TreeGrafter"/>
</dbReference>
<dbReference type="Pfam" id="PF00534">
    <property type="entry name" value="Glycos_transf_1"/>
    <property type="match status" value="1"/>
</dbReference>
<keyword evidence="2" id="KW-0997">Cell inner membrane</keyword>
<proteinExistence type="predicted"/>
<comment type="subcellular location">
    <subcellularLocation>
        <location evidence="1">Cell envelope</location>
    </subcellularLocation>
</comment>
<keyword evidence="2" id="KW-0472">Membrane</keyword>
<dbReference type="Pfam" id="PF04413">
    <property type="entry name" value="Glycos_transf_N"/>
    <property type="match status" value="1"/>
</dbReference>
<evidence type="ECO:0000259" key="4">
    <source>
        <dbReference type="Pfam" id="PF00534"/>
    </source>
</evidence>
<sequence>MQRFFYNLLILLLIPLIFFKFSNGFFSRLRINKKFKKCIWLHCASLGEINALMPFINELKQQQIPLVISTFTASGFKKAKEIKGVNVIYLPLDIPFIIRGFLRKLNPKKIFIAETEIWPNLLNECFKQQIPIYLVNARLSEKSLNKYLRFAPKFFLNDIKNITHIYAQSEVNKQRFLKLGVNKNKLTNMGNLKFNISVDKEKELSIKKQYENINRTILVMGSVRTKEVDFLIDTFKQLKEFLPDLLLIIAPRHLQVCELIIKIAYKKELSLSLRTDNKFIDEDILLLDTLGELQPIYSIADVVFIGGSLFKQYGGHNVIEAALFKAPVVVGKYMDNSLEIVELFKEKEAIIQVKQNELMAELLVLLKDKTKCKQINTNAKQVIADNKADFSKLIDNLL</sequence>
<dbReference type="EMBL" id="FPHJ01000055">
    <property type="protein sequence ID" value="SFV67330.1"/>
    <property type="molecule type" value="Genomic_DNA"/>
</dbReference>
<dbReference type="GO" id="GO:0030313">
    <property type="term" value="C:cell envelope"/>
    <property type="evidence" value="ECO:0007669"/>
    <property type="project" value="UniProtKB-SubCell"/>
</dbReference>
<reference evidence="6" key="1">
    <citation type="submission" date="2016-10" db="EMBL/GenBank/DDBJ databases">
        <authorList>
            <person name="de Groot N.N."/>
        </authorList>
    </citation>
    <scope>NUCLEOTIDE SEQUENCE</scope>
</reference>
<accession>A0A1W1CN65</accession>
<dbReference type="InterPro" id="IPR038107">
    <property type="entry name" value="Glycos_transf_N_sf"/>
</dbReference>
<evidence type="ECO:0000313" key="6">
    <source>
        <dbReference type="EMBL" id="SFV67330.1"/>
    </source>
</evidence>
<dbReference type="InterPro" id="IPR001296">
    <property type="entry name" value="Glyco_trans_1"/>
</dbReference>
<dbReference type="GO" id="GO:0016757">
    <property type="term" value="F:glycosyltransferase activity"/>
    <property type="evidence" value="ECO:0007669"/>
    <property type="project" value="InterPro"/>
</dbReference>
<feature type="domain" description="Glycosyl transferase family 1" evidence="4">
    <location>
        <begin position="214"/>
        <end position="381"/>
    </location>
</feature>
<evidence type="ECO:0000256" key="3">
    <source>
        <dbReference type="ARBA" id="ARBA00022679"/>
    </source>
</evidence>
<name>A0A1W1CN65_9ZZZZ</name>
<feature type="domain" description="3-deoxy-D-manno-octulosonic-acid transferase N-terminal" evidence="5">
    <location>
        <begin position="33"/>
        <end position="195"/>
    </location>
</feature>
<dbReference type="Gene3D" id="3.40.50.2000">
    <property type="entry name" value="Glycogen Phosphorylase B"/>
    <property type="match status" value="1"/>
</dbReference>
<dbReference type="PANTHER" id="PTHR42755:SF1">
    <property type="entry name" value="3-DEOXY-D-MANNO-OCTULOSONIC ACID TRANSFERASE, MITOCHONDRIAL-RELATED"/>
    <property type="match status" value="1"/>
</dbReference>
<dbReference type="AlphaFoldDB" id="A0A1W1CN65"/>
<keyword evidence="3 6" id="KW-0808">Transferase</keyword>
<evidence type="ECO:0000256" key="1">
    <source>
        <dbReference type="ARBA" id="ARBA00004196"/>
    </source>
</evidence>
<dbReference type="InterPro" id="IPR039901">
    <property type="entry name" value="Kdotransferase"/>
</dbReference>
<gene>
    <name evidence="6" type="ORF">MNB_SUP05-5-903</name>
</gene>
<dbReference type="Gene3D" id="3.40.50.11720">
    <property type="entry name" value="3-Deoxy-D-manno-octulosonic-acid transferase, N-terminal domain"/>
    <property type="match status" value="1"/>
</dbReference>
<organism evidence="6">
    <name type="scientific">hydrothermal vent metagenome</name>
    <dbReference type="NCBI Taxonomy" id="652676"/>
    <lineage>
        <taxon>unclassified sequences</taxon>
        <taxon>metagenomes</taxon>
        <taxon>ecological metagenomes</taxon>
    </lineage>
</organism>
<dbReference type="SUPFAM" id="SSF53756">
    <property type="entry name" value="UDP-Glycosyltransferase/glycogen phosphorylase"/>
    <property type="match status" value="1"/>
</dbReference>
<protein>
    <submittedName>
        <fullName evidence="6">3-deoxy-D-manno-octulosonic-acid transferase</fullName>
        <ecNumber evidence="6">2.-.-.-</ecNumber>
    </submittedName>
</protein>
<keyword evidence="2" id="KW-1003">Cell membrane</keyword>
<dbReference type="GO" id="GO:0009245">
    <property type="term" value="P:lipid A biosynthetic process"/>
    <property type="evidence" value="ECO:0007669"/>
    <property type="project" value="TreeGrafter"/>
</dbReference>